<evidence type="ECO:0000256" key="1">
    <source>
        <dbReference type="SAM" id="Phobius"/>
    </source>
</evidence>
<evidence type="ECO:0000313" key="3">
    <source>
        <dbReference type="Proteomes" id="UP000726136"/>
    </source>
</evidence>
<evidence type="ECO:0000313" key="2">
    <source>
        <dbReference type="EMBL" id="MBF4375488.1"/>
    </source>
</evidence>
<feature type="transmembrane region" description="Helical" evidence="1">
    <location>
        <begin position="21"/>
        <end position="45"/>
    </location>
</feature>
<keyword evidence="1" id="KW-0812">Transmembrane</keyword>
<keyword evidence="3" id="KW-1185">Reference proteome</keyword>
<comment type="caution">
    <text evidence="2">The sequence shown here is derived from an EMBL/GenBank/DDBJ whole genome shotgun (WGS) entry which is preliminary data.</text>
</comment>
<proteinExistence type="predicted"/>
<accession>A0ABR9ZAL8</accession>
<reference evidence="2 3" key="1">
    <citation type="journal article" date="2021" name="PeerJ">
        <title>Analysis of 44 Vibrio anguillarum genomes reveals high genetic diversity.</title>
        <authorList>
            <person name="Hansen M.J."/>
            <person name="Dalsgaard I."/>
        </authorList>
    </citation>
    <scope>NUCLEOTIDE SEQUENCE [LARGE SCALE GENOMIC DNA]</scope>
    <source>
        <strain evidence="2 3">040915-1/1B</strain>
    </source>
</reference>
<organism evidence="2 3">
    <name type="scientific">Vibrio anguillarum</name>
    <name type="common">Listonella anguillarum</name>
    <dbReference type="NCBI Taxonomy" id="55601"/>
    <lineage>
        <taxon>Bacteria</taxon>
        <taxon>Pseudomonadati</taxon>
        <taxon>Pseudomonadota</taxon>
        <taxon>Gammaproteobacteria</taxon>
        <taxon>Vibrionales</taxon>
        <taxon>Vibrionaceae</taxon>
        <taxon>Vibrio</taxon>
    </lineage>
</organism>
<gene>
    <name evidence="2" type="ORF">EAY46_20995</name>
</gene>
<keyword evidence="1" id="KW-0472">Membrane</keyword>
<protein>
    <submittedName>
        <fullName evidence="2">DUF3265 domain-containing protein</fullName>
    </submittedName>
</protein>
<dbReference type="Proteomes" id="UP000726136">
    <property type="component" value="Unassembled WGS sequence"/>
</dbReference>
<dbReference type="EMBL" id="RDPI01000161">
    <property type="protein sequence ID" value="MBF4375488.1"/>
    <property type="molecule type" value="Genomic_DNA"/>
</dbReference>
<sequence>MCITNGSRGTANAWRFLFKSAFVITVVILSSVFCVVSPLTGRYVIL</sequence>
<keyword evidence="1" id="KW-1133">Transmembrane helix</keyword>
<name>A0ABR9ZAL8_VIBAN</name>